<dbReference type="SUPFAM" id="SSF54909">
    <property type="entry name" value="Dimeric alpha+beta barrel"/>
    <property type="match status" value="1"/>
</dbReference>
<dbReference type="Pfam" id="PF02426">
    <property type="entry name" value="MIase"/>
    <property type="match status" value="1"/>
</dbReference>
<dbReference type="Gene3D" id="3.30.70.1060">
    <property type="entry name" value="Dimeric alpha+beta barrel"/>
    <property type="match status" value="1"/>
</dbReference>
<keyword evidence="3" id="KW-1185">Reference proteome</keyword>
<accession>D6TLI9</accession>
<dbReference type="Proteomes" id="UP000004508">
    <property type="component" value="Unassembled WGS sequence"/>
</dbReference>
<evidence type="ECO:0000313" key="3">
    <source>
        <dbReference type="Proteomes" id="UP000004508"/>
    </source>
</evidence>
<dbReference type="GO" id="GO:0016853">
    <property type="term" value="F:isomerase activity"/>
    <property type="evidence" value="ECO:0007669"/>
    <property type="project" value="UniProtKB-KW"/>
</dbReference>
<dbReference type="InterPro" id="IPR026029">
    <property type="entry name" value="MLI_dom"/>
</dbReference>
<evidence type="ECO:0000313" key="2">
    <source>
        <dbReference type="EMBL" id="EFH86639.1"/>
    </source>
</evidence>
<comment type="caution">
    <text evidence="2">The sequence shown here is derived from an EMBL/GenBank/DDBJ whole genome shotgun (WGS) entry which is preliminary data.</text>
</comment>
<dbReference type="RefSeq" id="WP_007911133.1">
    <property type="nucleotide sequence ID" value="NZ_ADVG01000002.1"/>
</dbReference>
<proteinExistence type="predicted"/>
<gene>
    <name evidence="2" type="ORF">Krac_7947</name>
</gene>
<evidence type="ECO:0000259" key="1">
    <source>
        <dbReference type="Pfam" id="PF02426"/>
    </source>
</evidence>
<protein>
    <submittedName>
        <fullName evidence="2">Muconolactone delta-isomerase</fullName>
    </submittedName>
</protein>
<keyword evidence="2" id="KW-0413">Isomerase</keyword>
<organism evidence="2 3">
    <name type="scientific">Ktedonobacter racemifer DSM 44963</name>
    <dbReference type="NCBI Taxonomy" id="485913"/>
    <lineage>
        <taxon>Bacteria</taxon>
        <taxon>Bacillati</taxon>
        <taxon>Chloroflexota</taxon>
        <taxon>Ktedonobacteria</taxon>
        <taxon>Ktedonobacterales</taxon>
        <taxon>Ktedonobacteraceae</taxon>
        <taxon>Ktedonobacter</taxon>
    </lineage>
</organism>
<dbReference type="InterPro" id="IPR011008">
    <property type="entry name" value="Dimeric_a/b-barrel"/>
</dbReference>
<sequence>MLLFFKVRVEPKDLSPDDLWKIWEKEADVLQGAMAAGKVVAAYKVAGQRRVVGIFNVESHDELDQVLMAGLPMAPYLVWEELVPVREYTSFADDVRRRWK</sequence>
<feature type="domain" description="Muconolactone isomerase" evidence="1">
    <location>
        <begin position="5"/>
        <end position="80"/>
    </location>
</feature>
<dbReference type="EMBL" id="ADVG01000002">
    <property type="protein sequence ID" value="EFH86639.1"/>
    <property type="molecule type" value="Genomic_DNA"/>
</dbReference>
<dbReference type="AlphaFoldDB" id="D6TLI9"/>
<dbReference type="InParanoid" id="D6TLI9"/>
<name>D6TLI9_KTERA</name>
<reference evidence="2 3" key="1">
    <citation type="journal article" date="2011" name="Stand. Genomic Sci.">
        <title>Non-contiguous finished genome sequence and contextual data of the filamentous soil bacterium Ktedonobacter racemifer type strain (SOSP1-21).</title>
        <authorList>
            <person name="Chang Y.J."/>
            <person name="Land M."/>
            <person name="Hauser L."/>
            <person name="Chertkov O."/>
            <person name="Del Rio T.G."/>
            <person name="Nolan M."/>
            <person name="Copeland A."/>
            <person name="Tice H."/>
            <person name="Cheng J.F."/>
            <person name="Lucas S."/>
            <person name="Han C."/>
            <person name="Goodwin L."/>
            <person name="Pitluck S."/>
            <person name="Ivanova N."/>
            <person name="Ovchinikova G."/>
            <person name="Pati A."/>
            <person name="Chen A."/>
            <person name="Palaniappan K."/>
            <person name="Mavromatis K."/>
            <person name="Liolios K."/>
            <person name="Brettin T."/>
            <person name="Fiebig A."/>
            <person name="Rohde M."/>
            <person name="Abt B."/>
            <person name="Goker M."/>
            <person name="Detter J.C."/>
            <person name="Woyke T."/>
            <person name="Bristow J."/>
            <person name="Eisen J.A."/>
            <person name="Markowitz V."/>
            <person name="Hugenholtz P."/>
            <person name="Kyrpides N.C."/>
            <person name="Klenk H.P."/>
            <person name="Lapidus A."/>
        </authorList>
    </citation>
    <scope>NUCLEOTIDE SEQUENCE [LARGE SCALE GENOMIC DNA]</scope>
    <source>
        <strain evidence="3">DSM 44963</strain>
    </source>
</reference>
<dbReference type="OrthoDB" id="2889526at2"/>
<dbReference type="eggNOG" id="COG4829">
    <property type="taxonomic scope" value="Bacteria"/>
</dbReference>
<dbReference type="STRING" id="485913.Krac_7947"/>